<reference evidence="3" key="1">
    <citation type="journal article" date="2019" name="Int. J. Syst. Evol. Microbiol.">
        <title>The Global Catalogue of Microorganisms (GCM) 10K type strain sequencing project: providing services to taxonomists for standard genome sequencing and annotation.</title>
        <authorList>
            <consortium name="The Broad Institute Genomics Platform"/>
            <consortium name="The Broad Institute Genome Sequencing Center for Infectious Disease"/>
            <person name="Wu L."/>
            <person name="Ma J."/>
        </authorList>
    </citation>
    <scope>NUCLEOTIDE SEQUENCE [LARGE SCALE GENOMIC DNA]</scope>
    <source>
        <strain evidence="3">CGMCC 4.7643</strain>
    </source>
</reference>
<dbReference type="EMBL" id="JBHUKU010000004">
    <property type="protein sequence ID" value="MFD2458655.1"/>
    <property type="molecule type" value="Genomic_DNA"/>
</dbReference>
<sequence>MTDPEMPFGARLKTARLRAGMSRPVLAGLVGKSAEWLKSIENGRLLPPRLPVLLRLAEVLGIDNLAELTGDERMSTPTFGKASHEYLPDVARALATYPVQNGDGPPDVAGLLARVAQVWELWHGTRRHRSAVASLLPGLLHDARTTVRRVDGDARRAVLVAQAQIYHLTQLYLSFQPAPELVTLTSDRAMIAAQDADDPRAMAAAAWYVNHVYRDGEQQAEARVQLAHDAAALLSPESSVEDRALFGLLHLATALSHAKTGRDGDAWRHWDIADQAVNALPTGYRHPWLIFGRNMVDAYVITMLNDLMRPGDAARQAEHVHLDHMGSATRQSFHTIEVARAYHQNRESVAAIHLLRKAEEYSPETAQFNLFTRAAVTDLAENGGATVRGDARDLSQKLGLVTA</sequence>
<organism evidence="2 3">
    <name type="scientific">Amycolatopsis samaneae</name>
    <dbReference type="NCBI Taxonomy" id="664691"/>
    <lineage>
        <taxon>Bacteria</taxon>
        <taxon>Bacillati</taxon>
        <taxon>Actinomycetota</taxon>
        <taxon>Actinomycetes</taxon>
        <taxon>Pseudonocardiales</taxon>
        <taxon>Pseudonocardiaceae</taxon>
        <taxon>Amycolatopsis</taxon>
    </lineage>
</organism>
<evidence type="ECO:0000313" key="2">
    <source>
        <dbReference type="EMBL" id="MFD2458655.1"/>
    </source>
</evidence>
<name>A0ABW5GFH4_9PSEU</name>
<protein>
    <submittedName>
        <fullName evidence="2">Helix-turn-helix domain-containing protein</fullName>
    </submittedName>
</protein>
<dbReference type="Pfam" id="PF13560">
    <property type="entry name" value="HTH_31"/>
    <property type="match status" value="1"/>
</dbReference>
<dbReference type="SUPFAM" id="SSF47413">
    <property type="entry name" value="lambda repressor-like DNA-binding domains"/>
    <property type="match status" value="1"/>
</dbReference>
<dbReference type="InterPro" id="IPR010982">
    <property type="entry name" value="Lambda_DNA-bd_dom_sf"/>
</dbReference>
<dbReference type="SMART" id="SM00530">
    <property type="entry name" value="HTH_XRE"/>
    <property type="match status" value="1"/>
</dbReference>
<dbReference type="InterPro" id="IPR001387">
    <property type="entry name" value="Cro/C1-type_HTH"/>
</dbReference>
<accession>A0ABW5GFH4</accession>
<gene>
    <name evidence="2" type="ORF">ACFSYJ_08590</name>
</gene>
<dbReference type="PROSITE" id="PS50943">
    <property type="entry name" value="HTH_CROC1"/>
    <property type="match status" value="1"/>
</dbReference>
<dbReference type="CDD" id="cd00093">
    <property type="entry name" value="HTH_XRE"/>
    <property type="match status" value="1"/>
</dbReference>
<evidence type="ECO:0000313" key="3">
    <source>
        <dbReference type="Proteomes" id="UP001597419"/>
    </source>
</evidence>
<comment type="caution">
    <text evidence="2">The sequence shown here is derived from an EMBL/GenBank/DDBJ whole genome shotgun (WGS) entry which is preliminary data.</text>
</comment>
<dbReference type="Proteomes" id="UP001597419">
    <property type="component" value="Unassembled WGS sequence"/>
</dbReference>
<dbReference type="RefSeq" id="WP_345387607.1">
    <property type="nucleotide sequence ID" value="NZ_BAABHG010000002.1"/>
</dbReference>
<feature type="domain" description="HTH cro/C1-type" evidence="1">
    <location>
        <begin position="12"/>
        <end position="68"/>
    </location>
</feature>
<dbReference type="Gene3D" id="1.10.260.40">
    <property type="entry name" value="lambda repressor-like DNA-binding domains"/>
    <property type="match status" value="1"/>
</dbReference>
<evidence type="ECO:0000259" key="1">
    <source>
        <dbReference type="PROSITE" id="PS50943"/>
    </source>
</evidence>
<proteinExistence type="predicted"/>
<keyword evidence="3" id="KW-1185">Reference proteome</keyword>